<accession>A0ABU1IKM1</accession>
<evidence type="ECO:0000313" key="1">
    <source>
        <dbReference type="EMBL" id="MDR6225313.1"/>
    </source>
</evidence>
<organism evidence="1 2">
    <name type="scientific">Desmospora profundinema</name>
    <dbReference type="NCBI Taxonomy" id="1571184"/>
    <lineage>
        <taxon>Bacteria</taxon>
        <taxon>Bacillati</taxon>
        <taxon>Bacillota</taxon>
        <taxon>Bacilli</taxon>
        <taxon>Bacillales</taxon>
        <taxon>Thermoactinomycetaceae</taxon>
        <taxon>Desmospora</taxon>
    </lineage>
</organism>
<reference evidence="1 2" key="1">
    <citation type="submission" date="2023-07" db="EMBL/GenBank/DDBJ databases">
        <title>Genomic Encyclopedia of Type Strains, Phase IV (KMG-IV): sequencing the most valuable type-strain genomes for metagenomic binning, comparative biology and taxonomic classification.</title>
        <authorList>
            <person name="Goeker M."/>
        </authorList>
    </citation>
    <scope>NUCLEOTIDE SEQUENCE [LARGE SCALE GENOMIC DNA]</scope>
    <source>
        <strain evidence="1 2">DSM 45903</strain>
    </source>
</reference>
<evidence type="ECO:0000313" key="2">
    <source>
        <dbReference type="Proteomes" id="UP001185012"/>
    </source>
</evidence>
<dbReference type="Proteomes" id="UP001185012">
    <property type="component" value="Unassembled WGS sequence"/>
</dbReference>
<gene>
    <name evidence="1" type="ORF">JOE21_001304</name>
</gene>
<protein>
    <submittedName>
        <fullName evidence="1">Uncharacterized protein</fullName>
    </submittedName>
</protein>
<keyword evidence="2" id="KW-1185">Reference proteome</keyword>
<sequence>MNDVIMITGKVAYQINVDPSIWIFDDRRFDMQDRFPGVDGLGMELAPFLEHARPEEDASRMVIHRREGNPVLLSLEQARSAVLQFAREGKPIRPDGPALLYLTDGGDPTRPISHIERMEIR</sequence>
<dbReference type="EMBL" id="JAVDQG010000002">
    <property type="protein sequence ID" value="MDR6225313.1"/>
    <property type="molecule type" value="Genomic_DNA"/>
</dbReference>
<dbReference type="RefSeq" id="WP_309863765.1">
    <property type="nucleotide sequence ID" value="NZ_JAVDQG010000002.1"/>
</dbReference>
<name>A0ABU1IKM1_9BACL</name>
<proteinExistence type="predicted"/>
<comment type="caution">
    <text evidence="1">The sequence shown here is derived from an EMBL/GenBank/DDBJ whole genome shotgun (WGS) entry which is preliminary data.</text>
</comment>